<dbReference type="Gene3D" id="3.40.50.12780">
    <property type="entry name" value="N-terminal domain of ligase-like"/>
    <property type="match status" value="1"/>
</dbReference>
<dbReference type="Proteomes" id="UP000317078">
    <property type="component" value="Unassembled WGS sequence"/>
</dbReference>
<dbReference type="OrthoDB" id="9787658at2"/>
<accession>A0A502FW65</accession>
<dbReference type="SUPFAM" id="SSF56801">
    <property type="entry name" value="Acetyl-CoA synthetase-like"/>
    <property type="match status" value="1"/>
</dbReference>
<sequence length="463" mass="47237">MASLPFLDRAPGEVLARRGGRAVTAGRFLADVAALAARLPAAPYALNLCADRYLALVGFGAALARGQVTLLSADRSPYRQRALAALHPGAYALVDGGEAVIPAAEAGAWGEGEGANFDLSAEAIAAIGFTSGSTGEPAAHAKPWGALVAAARAAARRFGLNDAADPATVIGTVPAQHMYGFETTLMLPLRAPVAIHSGAHFYPVEVAEAVAAAPGRRVVVTTPLQLRALVAGGVAGVSAVISATAPLAPSLAAAAEAALGSAGDPVPVLEIYGATEMGSIASRRTVEGEAWTLYDGVRLRAEGGEAVSALVPGLDAPVPLADLVEVAPDGRFRLLGRRGDLVKRGGRRASLAALNRVLSEIEGVEDGVFLAPEDLDANPTARLAAYVVAPGLTPAGIVAALRERVEAVFLPRPLVMVERLPRDAVGKLTRRSLEALRERLPAAEAERRPAGAERLSGAAGGGA</sequence>
<feature type="domain" description="AMP-dependent synthetase/ligase" evidence="3">
    <location>
        <begin position="115"/>
        <end position="283"/>
    </location>
</feature>
<organism evidence="4 5">
    <name type="scientific">Muricoccus nepalensis</name>
    <dbReference type="NCBI Taxonomy" id="1854500"/>
    <lineage>
        <taxon>Bacteria</taxon>
        <taxon>Pseudomonadati</taxon>
        <taxon>Pseudomonadota</taxon>
        <taxon>Alphaproteobacteria</taxon>
        <taxon>Acetobacterales</taxon>
        <taxon>Roseomonadaceae</taxon>
        <taxon>Muricoccus</taxon>
    </lineage>
</organism>
<dbReference type="Pfam" id="PF00501">
    <property type="entry name" value="AMP-binding"/>
    <property type="match status" value="1"/>
</dbReference>
<feature type="compositionally biased region" description="Basic and acidic residues" evidence="2">
    <location>
        <begin position="439"/>
        <end position="451"/>
    </location>
</feature>
<dbReference type="PANTHER" id="PTHR43767">
    <property type="entry name" value="LONG-CHAIN-FATTY-ACID--COA LIGASE"/>
    <property type="match status" value="1"/>
</dbReference>
<dbReference type="InterPro" id="IPR042099">
    <property type="entry name" value="ANL_N_sf"/>
</dbReference>
<proteinExistence type="predicted"/>
<dbReference type="InterPro" id="IPR000873">
    <property type="entry name" value="AMP-dep_synth/lig_dom"/>
</dbReference>
<evidence type="ECO:0000256" key="2">
    <source>
        <dbReference type="SAM" id="MobiDB-lite"/>
    </source>
</evidence>
<dbReference type="AlphaFoldDB" id="A0A502FW65"/>
<gene>
    <name evidence="4" type="ORF">EAH89_16255</name>
</gene>
<dbReference type="GO" id="GO:0016874">
    <property type="term" value="F:ligase activity"/>
    <property type="evidence" value="ECO:0007669"/>
    <property type="project" value="UniProtKB-KW"/>
</dbReference>
<name>A0A502FW65_9PROT</name>
<feature type="region of interest" description="Disordered" evidence="2">
    <location>
        <begin position="439"/>
        <end position="463"/>
    </location>
</feature>
<evidence type="ECO:0000256" key="1">
    <source>
        <dbReference type="ARBA" id="ARBA00022598"/>
    </source>
</evidence>
<protein>
    <submittedName>
        <fullName evidence="4">Acyl-CoA synthetase</fullName>
    </submittedName>
</protein>
<dbReference type="EMBL" id="RCZP01000016">
    <property type="protein sequence ID" value="TPG53522.1"/>
    <property type="molecule type" value="Genomic_DNA"/>
</dbReference>
<evidence type="ECO:0000313" key="4">
    <source>
        <dbReference type="EMBL" id="TPG53522.1"/>
    </source>
</evidence>
<evidence type="ECO:0000313" key="5">
    <source>
        <dbReference type="Proteomes" id="UP000317078"/>
    </source>
</evidence>
<keyword evidence="1" id="KW-0436">Ligase</keyword>
<dbReference type="RefSeq" id="WP_140884757.1">
    <property type="nucleotide sequence ID" value="NZ_RCZP01000016.1"/>
</dbReference>
<evidence type="ECO:0000259" key="3">
    <source>
        <dbReference type="Pfam" id="PF00501"/>
    </source>
</evidence>
<dbReference type="Gene3D" id="3.30.300.30">
    <property type="match status" value="1"/>
</dbReference>
<keyword evidence="5" id="KW-1185">Reference proteome</keyword>
<dbReference type="InterPro" id="IPR050237">
    <property type="entry name" value="ATP-dep_AMP-bd_enzyme"/>
</dbReference>
<reference evidence="4 5" key="1">
    <citation type="journal article" date="2019" name="Environ. Microbiol.">
        <title>Species interactions and distinct microbial communities in high Arctic permafrost affected cryosols are associated with the CH4 and CO2 gas fluxes.</title>
        <authorList>
            <person name="Altshuler I."/>
            <person name="Hamel J."/>
            <person name="Turney S."/>
            <person name="Magnuson E."/>
            <person name="Levesque R."/>
            <person name="Greer C."/>
            <person name="Whyte L.G."/>
        </authorList>
    </citation>
    <scope>NUCLEOTIDE SEQUENCE [LARGE SCALE GENOMIC DNA]</scope>
    <source>
        <strain evidence="4 5">S9.3B</strain>
    </source>
</reference>
<dbReference type="PANTHER" id="PTHR43767:SF8">
    <property type="entry name" value="LONG-CHAIN-FATTY-ACID--COA LIGASE"/>
    <property type="match status" value="1"/>
</dbReference>
<dbReference type="InterPro" id="IPR045851">
    <property type="entry name" value="AMP-bd_C_sf"/>
</dbReference>
<comment type="caution">
    <text evidence="4">The sequence shown here is derived from an EMBL/GenBank/DDBJ whole genome shotgun (WGS) entry which is preliminary data.</text>
</comment>